<feature type="compositionally biased region" description="Low complexity" evidence="1">
    <location>
        <begin position="170"/>
        <end position="185"/>
    </location>
</feature>
<dbReference type="SMART" id="SM01088">
    <property type="entry name" value="Col_cuticle_N"/>
    <property type="match status" value="1"/>
</dbReference>
<dbReference type="PANTHER" id="PTHR24637">
    <property type="entry name" value="COLLAGEN"/>
    <property type="match status" value="1"/>
</dbReference>
<accession>A0A2A6BX61</accession>
<keyword evidence="2" id="KW-0472">Membrane</keyword>
<reference evidence="3" key="2">
    <citation type="submission" date="2022-06" db="UniProtKB">
        <authorList>
            <consortium name="EnsemblMetazoa"/>
        </authorList>
    </citation>
    <scope>IDENTIFICATION</scope>
    <source>
        <strain evidence="3">PS312</strain>
    </source>
</reference>
<accession>A0A8R1YDN7</accession>
<feature type="region of interest" description="Disordered" evidence="1">
    <location>
        <begin position="170"/>
        <end position="289"/>
    </location>
</feature>
<reference evidence="4" key="1">
    <citation type="journal article" date="2008" name="Nat. Genet.">
        <title>The Pristionchus pacificus genome provides a unique perspective on nematode lifestyle and parasitism.</title>
        <authorList>
            <person name="Dieterich C."/>
            <person name="Clifton S.W."/>
            <person name="Schuster L.N."/>
            <person name="Chinwalla A."/>
            <person name="Delehaunty K."/>
            <person name="Dinkelacker I."/>
            <person name="Fulton L."/>
            <person name="Fulton R."/>
            <person name="Godfrey J."/>
            <person name="Minx P."/>
            <person name="Mitreva M."/>
            <person name="Roeseler W."/>
            <person name="Tian H."/>
            <person name="Witte H."/>
            <person name="Yang S.P."/>
            <person name="Wilson R.K."/>
            <person name="Sommer R.J."/>
        </authorList>
    </citation>
    <scope>NUCLEOTIDE SEQUENCE [LARGE SCALE GENOMIC DNA]</scope>
    <source>
        <strain evidence="4">PS312</strain>
    </source>
</reference>
<evidence type="ECO:0000256" key="1">
    <source>
        <dbReference type="SAM" id="MobiDB-lite"/>
    </source>
</evidence>
<evidence type="ECO:0000313" key="3">
    <source>
        <dbReference type="EnsemblMetazoa" id="PPA16731.1"/>
    </source>
</evidence>
<feature type="transmembrane region" description="Helical" evidence="2">
    <location>
        <begin position="12"/>
        <end position="32"/>
    </location>
</feature>
<evidence type="ECO:0000313" key="4">
    <source>
        <dbReference type="Proteomes" id="UP000005239"/>
    </source>
</evidence>
<dbReference type="InterPro" id="IPR002486">
    <property type="entry name" value="Col_cuticle_N"/>
</dbReference>
<dbReference type="GO" id="GO:0042302">
    <property type="term" value="F:structural constituent of cuticle"/>
    <property type="evidence" value="ECO:0007669"/>
    <property type="project" value="InterPro"/>
</dbReference>
<feature type="transmembrane region" description="Helical" evidence="2">
    <location>
        <begin position="536"/>
        <end position="559"/>
    </location>
</feature>
<feature type="transmembrane region" description="Helical" evidence="2">
    <location>
        <begin position="371"/>
        <end position="390"/>
    </location>
</feature>
<name>A0A2A6BX61_PRIPA</name>
<keyword evidence="4" id="KW-1185">Reference proteome</keyword>
<dbReference type="PANTHER" id="PTHR24637:SF236">
    <property type="entry name" value="NEMATODE CUTICLE COLLAGEN N-TERMINAL DOMAIN-CONTAINING PROTEIN"/>
    <property type="match status" value="1"/>
</dbReference>
<feature type="transmembrane region" description="Helical" evidence="2">
    <location>
        <begin position="448"/>
        <end position="478"/>
    </location>
</feature>
<feature type="region of interest" description="Disordered" evidence="1">
    <location>
        <begin position="120"/>
        <end position="143"/>
    </location>
</feature>
<gene>
    <name evidence="3" type="primary">WBGene00106285</name>
</gene>
<dbReference type="Pfam" id="PF01391">
    <property type="entry name" value="Collagen"/>
    <property type="match status" value="2"/>
</dbReference>
<keyword evidence="2" id="KW-0812">Transmembrane</keyword>
<evidence type="ECO:0000256" key="2">
    <source>
        <dbReference type="SAM" id="Phobius"/>
    </source>
</evidence>
<feature type="transmembrane region" description="Helical" evidence="2">
    <location>
        <begin position="410"/>
        <end position="427"/>
    </location>
</feature>
<dbReference type="InterPro" id="IPR008160">
    <property type="entry name" value="Collagen"/>
</dbReference>
<dbReference type="EnsemblMetazoa" id="PPA16731.1">
    <property type="protein sequence ID" value="PPA16731.1"/>
    <property type="gene ID" value="WBGene00106285"/>
</dbReference>
<feature type="transmembrane region" description="Helical" evidence="2">
    <location>
        <begin position="484"/>
        <end position="506"/>
    </location>
</feature>
<sequence>MVFSSASSAGFLAVGCSLTAVLLTMAYVPALVMKINNISYQLQIDADEFRALADSTWSELVRARQSSRGKRQAVYQVYGGSAVPRPTTYPLHNAYAKEDQFVEAAPTCACNARNSCPAGPPGAPGKPGMDGTPGLPGSQGAPGLAGIAPPVTIDPNQGCRICPLGPRGLPGAPGEPGAAGVEGPIGTIGRAGEQGRKGYPGQQGIPGEPGKAGKPGEQGIPGRDGVRGQKGPQGKRGDTGPQGPKGPPGYPGQDGSRGSDGDAGPVGAPGLQGLQGDVGRAGLPGIPGNPGADGQYCKCPERTAGINRPAPSYAPAPSYETPSEAVVVVSQPPAYEPRAYDNAAVHQTPPASYGEPRSPYRKWKWASSMEALRIITIIFFIVCALSLGFLEKAESSGSYYQYILREDNTAKATIIMGFKCIAVTVVIKDAGDSMESEEMAGGFIGCRTAITAASFFFDSAIIIQSIAIFVFSILLIIGMRSKPMFITMVVLSSVALLCTIISMLAITPISEKYIKRSLEQNSPYKFDFEWSKGPSFLSLVGALLFFIPQIALAVAALVLSCNPAYQPVTGSGTFSNRPGKRRPCPSCPAAAAALLDESINRLEQQSLVVSAPAAGRQETTFMASARENEQQSFLFVISGGAPMRLTRNVPERANCSMNVPENDGNDESSNCPDCIDEVSTVNTVSLSWIGHSARTIQRIIDELRKRAPRATVSVVTLLGGIETQLQSVPIQSEEQIEISLSSIETMGPNGPSFTNNLFEYLAKMNQASIIRKSNPRQDGCHFDQMYVFMCEEDLSSRMDIKSTVRLAPIVRWFMIGPYPLRSSIDWLKRRYAPANGDFNILESEDTVADDLINRLLPTPEEKPVLALGTKSAKFVIDPSSGVKSVEVLGFLPLGSVANSNLAQFAYQEEFIYEIGQDPDYDETETCKWKFDIDSDYFGSFREPEQQLLPLLLNGIMRERLAAFCQVSLKNNSDYLLIKEALAELQESSSAHNAISDDDVIIIDDDSDKKEGKEKVKRVEKKETKSHSPVYGVIFAMTKNGYCYEEPDEVQEVESDEGPSDDEDIDDIIDEAEGKTIRLKLALISPEMSRPGWPDMQLWTTEFKPYNPLEKHQFWETDKYITKNNPWFDESMFNREIIGSITKAALKKDGELLMKEIIDLEKEVRGRCMSLEVISHVLNAVIDGLTDQEAISLVRANKKSLLTCIGTALDSFENESTLVSHSPSPISMLRALLAITLVAIVSAQFFQPPTVWPASHQLAYLGIPWNQGGKVKITVINSDGSPATNGNVPFNPNPLILHKSTPTAEKYVIINRNLAGSIVEHNGQIVFGQEIKDQVAKAIEEPKVVVEEVKNA</sequence>
<organism evidence="3 4">
    <name type="scientific">Pristionchus pacificus</name>
    <name type="common">Parasitic nematode worm</name>
    <dbReference type="NCBI Taxonomy" id="54126"/>
    <lineage>
        <taxon>Eukaryota</taxon>
        <taxon>Metazoa</taxon>
        <taxon>Ecdysozoa</taxon>
        <taxon>Nematoda</taxon>
        <taxon>Chromadorea</taxon>
        <taxon>Rhabditida</taxon>
        <taxon>Rhabditina</taxon>
        <taxon>Diplogasteromorpha</taxon>
        <taxon>Diplogasteroidea</taxon>
        <taxon>Neodiplogasteridae</taxon>
        <taxon>Pristionchus</taxon>
    </lineage>
</organism>
<dbReference type="Pfam" id="PF01484">
    <property type="entry name" value="Col_cuticle_N"/>
    <property type="match status" value="1"/>
</dbReference>
<proteinExistence type="predicted"/>
<protein>
    <submittedName>
        <fullName evidence="3">Col-113 protein</fullName>
    </submittedName>
</protein>
<dbReference type="Proteomes" id="UP000005239">
    <property type="component" value="Unassembled WGS sequence"/>
</dbReference>
<keyword evidence="2" id="KW-1133">Transmembrane helix</keyword>